<dbReference type="EMBL" id="JABUOH010000053">
    <property type="protein sequence ID" value="NWN45963.1"/>
    <property type="molecule type" value="Genomic_DNA"/>
</dbReference>
<evidence type="ECO:0000256" key="4">
    <source>
        <dbReference type="ARBA" id="ARBA00022764"/>
    </source>
</evidence>
<dbReference type="RefSeq" id="WP_178734348.1">
    <property type="nucleotide sequence ID" value="NZ_JABUOH010000053.1"/>
</dbReference>
<name>A0A851HJF6_9MOLU</name>
<dbReference type="InterPro" id="IPR006059">
    <property type="entry name" value="SBP"/>
</dbReference>
<protein>
    <submittedName>
        <fullName evidence="6">Extracellular solute-binding protein</fullName>
    </submittedName>
</protein>
<keyword evidence="5" id="KW-0472">Membrane</keyword>
<comment type="subcellular location">
    <subcellularLocation>
        <location evidence="1">Periplasm</location>
    </subcellularLocation>
</comment>
<dbReference type="GO" id="GO:0019808">
    <property type="term" value="F:polyamine binding"/>
    <property type="evidence" value="ECO:0007669"/>
    <property type="project" value="InterPro"/>
</dbReference>
<evidence type="ECO:0000256" key="1">
    <source>
        <dbReference type="ARBA" id="ARBA00004418"/>
    </source>
</evidence>
<dbReference type="GO" id="GO:0042597">
    <property type="term" value="C:periplasmic space"/>
    <property type="evidence" value="ECO:0007669"/>
    <property type="project" value="UniProtKB-SubCell"/>
</dbReference>
<keyword evidence="5" id="KW-0812">Transmembrane</keyword>
<dbReference type="PANTHER" id="PTHR30222">
    <property type="entry name" value="SPERMIDINE/PUTRESCINE-BINDING PERIPLASMIC PROTEIN"/>
    <property type="match status" value="1"/>
</dbReference>
<accession>A0A851HJF6</accession>
<dbReference type="Gene3D" id="3.40.190.10">
    <property type="entry name" value="Periplasmic binding protein-like II"/>
    <property type="match status" value="2"/>
</dbReference>
<feature type="transmembrane region" description="Helical" evidence="5">
    <location>
        <begin position="375"/>
        <end position="393"/>
    </location>
</feature>
<keyword evidence="7" id="KW-1185">Reference proteome</keyword>
<keyword evidence="5" id="KW-1133">Transmembrane helix</keyword>
<keyword evidence="3" id="KW-0732">Signal</keyword>
<proteinExistence type="predicted"/>
<dbReference type="InterPro" id="IPR001188">
    <property type="entry name" value="Sperm_putr-bd"/>
</dbReference>
<keyword evidence="2" id="KW-0813">Transport</keyword>
<evidence type="ECO:0000256" key="5">
    <source>
        <dbReference type="SAM" id="Phobius"/>
    </source>
</evidence>
<organism evidence="6 7">
    <name type="scientific">Candidatus Phytoplasma pruni</name>
    <dbReference type="NCBI Taxonomy" id="479893"/>
    <lineage>
        <taxon>Bacteria</taxon>
        <taxon>Bacillati</taxon>
        <taxon>Mycoplasmatota</taxon>
        <taxon>Mollicutes</taxon>
        <taxon>Acholeplasmatales</taxon>
        <taxon>Acholeplasmataceae</taxon>
        <taxon>Candidatus Phytoplasma</taxon>
        <taxon>16SrIII (X-disease group)</taxon>
    </lineage>
</organism>
<evidence type="ECO:0000256" key="2">
    <source>
        <dbReference type="ARBA" id="ARBA00022448"/>
    </source>
</evidence>
<dbReference type="PRINTS" id="PR00909">
    <property type="entry name" value="SPERMDNBNDNG"/>
</dbReference>
<sequence length="399" mass="46811">MNKKKYLLGGVFLIVFFSVFYLAHKMMRKDSSHPEKQTIILFNWGEFIEPSLINDFNEISKEYVIKQSFFSSNELAVNKIKAGDKYDIAILSEYAIEKLNKEEPTLLEKIDYNKIDKLKDKKEIDDIFTTVFKGVYKERIPEDIKPYTIPYFWGNLGLLYNTKKIKESEIPNWKDLMMGPENKISLYNNSFEGLFIGLKATGGDIKNPTSDDIIKAKKWLLDLKKTNNKLSFVTDQLLDQMKIEGEEKYDISLTYSGDARFLMNQNKNLKFYPFNAGDKKERGTNIWVDSIVLPKNANTKGAYAFINFLLEKDKIRKNAEFIGYDSPYEDISEDSRLKIVINKEDQMYQYDKENKKEINDSWNEVYAHPRPQDNYLLFINLFIILVLLLLPFIKSFRKK</sequence>
<dbReference type="AlphaFoldDB" id="A0A851HJF6"/>
<keyword evidence="4" id="KW-0574">Periplasm</keyword>
<comment type="caution">
    <text evidence="6">The sequence shown here is derived from an EMBL/GenBank/DDBJ whole genome shotgun (WGS) entry which is preliminary data.</text>
</comment>
<feature type="transmembrane region" description="Helical" evidence="5">
    <location>
        <begin position="6"/>
        <end position="23"/>
    </location>
</feature>
<reference evidence="6 7" key="1">
    <citation type="submission" date="2020-06" db="EMBL/GenBank/DDBJ databases">
        <title>Draft genome sequence of Candidatus Phytoplasma pruni (X-disease group, subgroup 16SrIII-B) strain ChTDIII from Argentina.</title>
        <authorList>
            <person name="Fernandez F.D."/>
            <person name="Zuebert C."/>
            <person name="Huettel B."/>
            <person name="Kube M."/>
            <person name="Conci L.R."/>
        </authorList>
    </citation>
    <scope>NUCLEOTIDE SEQUENCE [LARGE SCALE GENOMIC DNA]</scope>
    <source>
        <strain evidence="6 7">ChTDIII</strain>
    </source>
</reference>
<dbReference type="PANTHER" id="PTHR30222:SF17">
    <property type="entry name" value="SPERMIDINE_PUTRESCINE-BINDING PERIPLASMIC PROTEIN"/>
    <property type="match status" value="1"/>
</dbReference>
<gene>
    <name evidence="6" type="ORF">HR065_02615</name>
</gene>
<evidence type="ECO:0000313" key="7">
    <source>
        <dbReference type="Proteomes" id="UP000568109"/>
    </source>
</evidence>
<dbReference type="Proteomes" id="UP000568109">
    <property type="component" value="Unassembled WGS sequence"/>
</dbReference>
<evidence type="ECO:0000256" key="3">
    <source>
        <dbReference type="ARBA" id="ARBA00022729"/>
    </source>
</evidence>
<dbReference type="SUPFAM" id="SSF53850">
    <property type="entry name" value="Periplasmic binding protein-like II"/>
    <property type="match status" value="1"/>
</dbReference>
<dbReference type="GO" id="GO:0015846">
    <property type="term" value="P:polyamine transport"/>
    <property type="evidence" value="ECO:0007669"/>
    <property type="project" value="InterPro"/>
</dbReference>
<evidence type="ECO:0000313" key="6">
    <source>
        <dbReference type="EMBL" id="NWN45963.1"/>
    </source>
</evidence>
<dbReference type="Pfam" id="PF13416">
    <property type="entry name" value="SBP_bac_8"/>
    <property type="match status" value="1"/>
</dbReference>